<evidence type="ECO:0000313" key="2">
    <source>
        <dbReference type="Proteomes" id="UP000605427"/>
    </source>
</evidence>
<keyword evidence="2" id="KW-1185">Reference proteome</keyword>
<proteinExistence type="predicted"/>
<comment type="caution">
    <text evidence="1">The sequence shown here is derived from an EMBL/GenBank/DDBJ whole genome shotgun (WGS) entry which is preliminary data.</text>
</comment>
<dbReference type="EMBL" id="BMDD01000001">
    <property type="protein sequence ID" value="GGH68180.1"/>
    <property type="molecule type" value="Genomic_DNA"/>
</dbReference>
<protein>
    <submittedName>
        <fullName evidence="1">Uncharacterized protein</fullName>
    </submittedName>
</protein>
<reference evidence="2" key="1">
    <citation type="journal article" date="2019" name="Int. J. Syst. Evol. Microbiol.">
        <title>The Global Catalogue of Microorganisms (GCM) 10K type strain sequencing project: providing services to taxonomists for standard genome sequencing and annotation.</title>
        <authorList>
            <consortium name="The Broad Institute Genomics Platform"/>
            <consortium name="The Broad Institute Genome Sequencing Center for Infectious Disease"/>
            <person name="Wu L."/>
            <person name="Ma J."/>
        </authorList>
    </citation>
    <scope>NUCLEOTIDE SEQUENCE [LARGE SCALE GENOMIC DNA]</scope>
    <source>
        <strain evidence="2">CCM 8702</strain>
    </source>
</reference>
<dbReference type="Proteomes" id="UP000605427">
    <property type="component" value="Unassembled WGS sequence"/>
</dbReference>
<name>A0ABQ1ZLP9_9BACL</name>
<sequence length="70" mass="8197">MSLRTRPSEVIDLDEVKSREALDFIPYVLGDMEYEKQSIDEVLKVFSFIQIKGYIETSVNMGIMNLQKYM</sequence>
<evidence type="ECO:0000313" key="1">
    <source>
        <dbReference type="EMBL" id="GGH68180.1"/>
    </source>
</evidence>
<gene>
    <name evidence="1" type="ORF">GCM10007362_01930</name>
</gene>
<organism evidence="1 2">
    <name type="scientific">Saccharibacillus endophyticus</name>
    <dbReference type="NCBI Taxonomy" id="2060666"/>
    <lineage>
        <taxon>Bacteria</taxon>
        <taxon>Bacillati</taxon>
        <taxon>Bacillota</taxon>
        <taxon>Bacilli</taxon>
        <taxon>Bacillales</taxon>
        <taxon>Paenibacillaceae</taxon>
        <taxon>Saccharibacillus</taxon>
    </lineage>
</organism>
<accession>A0ABQ1ZLP9</accession>